<dbReference type="EMBL" id="BGZK01000061">
    <property type="protein sequence ID" value="GBP14046.1"/>
    <property type="molecule type" value="Genomic_DNA"/>
</dbReference>
<sequence>MLLEERQEFCADVRVILMKCDRNESIIILGDFNGWVVVQRDGYEKVFGKFEDERSNDNGARLFLLCQEFNLCVTNVMFDHRRIHSYTWRRGGDKNMIDFIIVDDRLRSKVVDTRVYRGVNVGTHHYLMVCYIKALCQR</sequence>
<keyword evidence="2" id="KW-1185">Reference proteome</keyword>
<dbReference type="InterPro" id="IPR036691">
    <property type="entry name" value="Endo/exonu/phosph_ase_sf"/>
</dbReference>
<dbReference type="STRING" id="151549.A0A4C1TIN2"/>
<dbReference type="AlphaFoldDB" id="A0A4C1TIN2"/>
<protein>
    <submittedName>
        <fullName evidence="1">Craniofacial development protein 2</fullName>
    </submittedName>
</protein>
<evidence type="ECO:0000313" key="2">
    <source>
        <dbReference type="Proteomes" id="UP000299102"/>
    </source>
</evidence>
<comment type="caution">
    <text evidence="1">The sequence shown here is derived from an EMBL/GenBank/DDBJ whole genome shotgun (WGS) entry which is preliminary data.</text>
</comment>
<organism evidence="1 2">
    <name type="scientific">Eumeta variegata</name>
    <name type="common">Bagworm moth</name>
    <name type="synonym">Eumeta japonica</name>
    <dbReference type="NCBI Taxonomy" id="151549"/>
    <lineage>
        <taxon>Eukaryota</taxon>
        <taxon>Metazoa</taxon>
        <taxon>Ecdysozoa</taxon>
        <taxon>Arthropoda</taxon>
        <taxon>Hexapoda</taxon>
        <taxon>Insecta</taxon>
        <taxon>Pterygota</taxon>
        <taxon>Neoptera</taxon>
        <taxon>Endopterygota</taxon>
        <taxon>Lepidoptera</taxon>
        <taxon>Glossata</taxon>
        <taxon>Ditrysia</taxon>
        <taxon>Tineoidea</taxon>
        <taxon>Psychidae</taxon>
        <taxon>Oiketicinae</taxon>
        <taxon>Eumeta</taxon>
    </lineage>
</organism>
<dbReference type="InterPro" id="IPR027124">
    <property type="entry name" value="Swc5/CFDP1/2"/>
</dbReference>
<dbReference type="Proteomes" id="UP000299102">
    <property type="component" value="Unassembled WGS sequence"/>
</dbReference>
<accession>A0A4C1TIN2</accession>
<dbReference type="Gene3D" id="3.60.10.10">
    <property type="entry name" value="Endonuclease/exonuclease/phosphatase"/>
    <property type="match status" value="1"/>
</dbReference>
<dbReference type="PANTHER" id="PTHR23227:SF67">
    <property type="entry name" value="CRANIOFACIAL DEVELOPMENT PROTEIN 2-LIKE"/>
    <property type="match status" value="1"/>
</dbReference>
<evidence type="ECO:0000313" key="1">
    <source>
        <dbReference type="EMBL" id="GBP14046.1"/>
    </source>
</evidence>
<gene>
    <name evidence="1" type="primary">CFDP2</name>
    <name evidence="1" type="ORF">EVAR_102729_1</name>
</gene>
<proteinExistence type="predicted"/>
<dbReference type="SUPFAM" id="SSF56219">
    <property type="entry name" value="DNase I-like"/>
    <property type="match status" value="1"/>
</dbReference>
<reference evidence="1 2" key="1">
    <citation type="journal article" date="2019" name="Commun. Biol.">
        <title>The bagworm genome reveals a unique fibroin gene that provides high tensile strength.</title>
        <authorList>
            <person name="Kono N."/>
            <person name="Nakamura H."/>
            <person name="Ohtoshi R."/>
            <person name="Tomita M."/>
            <person name="Numata K."/>
            <person name="Arakawa K."/>
        </authorList>
    </citation>
    <scope>NUCLEOTIDE SEQUENCE [LARGE SCALE GENOMIC DNA]</scope>
</reference>
<name>A0A4C1TIN2_EUMVA</name>
<dbReference type="OrthoDB" id="425681at2759"/>
<dbReference type="PANTHER" id="PTHR23227">
    <property type="entry name" value="BUCENTAUR RELATED"/>
    <property type="match status" value="1"/>
</dbReference>